<dbReference type="EMBL" id="JBJKFK010002121">
    <property type="protein sequence ID" value="KAL3311601.1"/>
    <property type="molecule type" value="Genomic_DNA"/>
</dbReference>
<protein>
    <submittedName>
        <fullName evidence="2">Uncharacterized protein</fullName>
    </submittedName>
</protein>
<accession>A0ABD2Q0G1</accession>
<organism evidence="2 3">
    <name type="scientific">Cichlidogyrus casuarinus</name>
    <dbReference type="NCBI Taxonomy" id="1844966"/>
    <lineage>
        <taxon>Eukaryota</taxon>
        <taxon>Metazoa</taxon>
        <taxon>Spiralia</taxon>
        <taxon>Lophotrochozoa</taxon>
        <taxon>Platyhelminthes</taxon>
        <taxon>Monogenea</taxon>
        <taxon>Monopisthocotylea</taxon>
        <taxon>Dactylogyridea</taxon>
        <taxon>Ancyrocephalidae</taxon>
        <taxon>Cichlidogyrus</taxon>
    </lineage>
</organism>
<keyword evidence="3" id="KW-1185">Reference proteome</keyword>
<evidence type="ECO:0000313" key="2">
    <source>
        <dbReference type="EMBL" id="KAL3311601.1"/>
    </source>
</evidence>
<proteinExistence type="predicted"/>
<feature type="region of interest" description="Disordered" evidence="1">
    <location>
        <begin position="328"/>
        <end position="363"/>
    </location>
</feature>
<comment type="caution">
    <text evidence="2">The sequence shown here is derived from an EMBL/GenBank/DDBJ whole genome shotgun (WGS) entry which is preliminary data.</text>
</comment>
<reference evidence="2 3" key="1">
    <citation type="submission" date="2024-11" db="EMBL/GenBank/DDBJ databases">
        <title>Adaptive evolution of stress response genes in parasites aligns with host niche diversity.</title>
        <authorList>
            <person name="Hahn C."/>
            <person name="Resl P."/>
        </authorList>
    </citation>
    <scope>NUCLEOTIDE SEQUENCE [LARGE SCALE GENOMIC DNA]</scope>
    <source>
        <strain evidence="2">EGGRZ-B1_66</strain>
        <tissue evidence="2">Body</tissue>
    </source>
</reference>
<feature type="compositionally biased region" description="Basic and acidic residues" evidence="1">
    <location>
        <begin position="332"/>
        <end position="342"/>
    </location>
</feature>
<evidence type="ECO:0000313" key="3">
    <source>
        <dbReference type="Proteomes" id="UP001626550"/>
    </source>
</evidence>
<dbReference type="AlphaFoldDB" id="A0ABD2Q0G1"/>
<gene>
    <name evidence="2" type="ORF">Ciccas_009815</name>
</gene>
<dbReference type="Proteomes" id="UP001626550">
    <property type="component" value="Unassembled WGS sequence"/>
</dbReference>
<evidence type="ECO:0000256" key="1">
    <source>
        <dbReference type="SAM" id="MobiDB-lite"/>
    </source>
</evidence>
<name>A0ABD2Q0G1_9PLAT</name>
<feature type="compositionally biased region" description="Polar residues" evidence="1">
    <location>
        <begin position="346"/>
        <end position="363"/>
    </location>
</feature>
<sequence>MYLLLCRRIDGKCHVTKDAGMLPSPTGIHYRRPVIDSSLCIGVDCPPFSGFSKSNRLSKGGLCVKPPPPVSEEQVSFYQNITSRIKAIKLSKHKSMANGSAMTNGINHEANRLLPTQKLADPMNEFAKELQNDMVASKWKMDTPDYLRRLNEQWTNALESEYDMELENSLNDHTSQAFSSLEDQSGSSTKLEISSPTLVRSSYKGALMDVDEAYSTLHKKKKAAQKPSRKIVPPLANGHVNESLSREETKLESSISSYDKSTKTANSLFSIRPLEGVCIGLKEEAEMIRKKSLVISNPVELQSMTYDNQKLVDLEEIRKTREHLRPVTKLPKVIEKPRRDKGYSLPRQSATKPYDTRNNSTKL</sequence>